<dbReference type="SUPFAM" id="SSF47769">
    <property type="entry name" value="SAM/Pointed domain"/>
    <property type="match status" value="1"/>
</dbReference>
<dbReference type="Gene3D" id="3.30.1520.10">
    <property type="entry name" value="Phox-like domain"/>
    <property type="match status" value="1"/>
</dbReference>
<dbReference type="InterPro" id="IPR036875">
    <property type="entry name" value="Znf_CCHC_sf"/>
</dbReference>
<dbReference type="GO" id="GO:0035091">
    <property type="term" value="F:phosphatidylinositol binding"/>
    <property type="evidence" value="ECO:0007669"/>
    <property type="project" value="InterPro"/>
</dbReference>
<dbReference type="AlphaFoldDB" id="A0AA35WCZ7"/>
<feature type="compositionally biased region" description="Polar residues" evidence="2">
    <location>
        <begin position="909"/>
        <end position="935"/>
    </location>
</feature>
<keyword evidence="1" id="KW-0862">Zinc</keyword>
<evidence type="ECO:0000313" key="6">
    <source>
        <dbReference type="Proteomes" id="UP001174909"/>
    </source>
</evidence>
<keyword evidence="6" id="KW-1185">Reference proteome</keyword>
<dbReference type="InterPro" id="IPR057327">
    <property type="entry name" value="Vts1_dom"/>
</dbReference>
<dbReference type="GO" id="GO:0003676">
    <property type="term" value="F:nucleic acid binding"/>
    <property type="evidence" value="ECO:0007669"/>
    <property type="project" value="InterPro"/>
</dbReference>
<proteinExistence type="predicted"/>
<feature type="compositionally biased region" description="Polar residues" evidence="2">
    <location>
        <begin position="363"/>
        <end position="386"/>
    </location>
</feature>
<accession>A0AA35WCZ7</accession>
<evidence type="ECO:0000259" key="3">
    <source>
        <dbReference type="PROSITE" id="PS50158"/>
    </source>
</evidence>
<evidence type="ECO:0000313" key="5">
    <source>
        <dbReference type="EMBL" id="CAI8016014.1"/>
    </source>
</evidence>
<dbReference type="InterPro" id="IPR042344">
    <property type="entry name" value="ZCCHC14"/>
</dbReference>
<dbReference type="InterPro" id="IPR001878">
    <property type="entry name" value="Znf_CCHC"/>
</dbReference>
<feature type="compositionally biased region" description="Basic and acidic residues" evidence="2">
    <location>
        <begin position="846"/>
        <end position="873"/>
    </location>
</feature>
<feature type="compositionally biased region" description="Pro residues" evidence="2">
    <location>
        <begin position="533"/>
        <end position="542"/>
    </location>
</feature>
<dbReference type="SMART" id="SM00343">
    <property type="entry name" value="ZnF_C2HC"/>
    <property type="match status" value="1"/>
</dbReference>
<dbReference type="PANTHER" id="PTHR16195">
    <property type="entry name" value="ZINC FINGER CCHC DOMAIN CONTAINING PROTEIN"/>
    <property type="match status" value="1"/>
</dbReference>
<evidence type="ECO:0000259" key="4">
    <source>
        <dbReference type="PROSITE" id="PS50195"/>
    </source>
</evidence>
<protein>
    <submittedName>
        <fullName evidence="5">SH3 and PX domain-containing protein 2B</fullName>
    </submittedName>
</protein>
<reference evidence="5" key="1">
    <citation type="submission" date="2023-03" db="EMBL/GenBank/DDBJ databases">
        <authorList>
            <person name="Steffen K."/>
            <person name="Cardenas P."/>
        </authorList>
    </citation>
    <scope>NUCLEOTIDE SEQUENCE</scope>
</reference>
<evidence type="ECO:0000256" key="1">
    <source>
        <dbReference type="PROSITE-ProRule" id="PRU00047"/>
    </source>
</evidence>
<dbReference type="InterPro" id="IPR058599">
    <property type="entry name" value="PHAT_Smg/ZCCHC2-like"/>
</dbReference>
<keyword evidence="1" id="KW-0479">Metal-binding</keyword>
<dbReference type="Pfam" id="PF00787">
    <property type="entry name" value="PX"/>
    <property type="match status" value="1"/>
</dbReference>
<dbReference type="PROSITE" id="PS50158">
    <property type="entry name" value="ZF_CCHC"/>
    <property type="match status" value="1"/>
</dbReference>
<dbReference type="PANTHER" id="PTHR16195:SF16">
    <property type="entry name" value="ZINC FINGER CCHC DOMAIN-CONTAINING PROTEIN 14"/>
    <property type="match status" value="1"/>
</dbReference>
<dbReference type="InterPro" id="IPR036871">
    <property type="entry name" value="PX_dom_sf"/>
</dbReference>
<dbReference type="SUPFAM" id="SSF64268">
    <property type="entry name" value="PX domain"/>
    <property type="match status" value="1"/>
</dbReference>
<feature type="compositionally biased region" description="Low complexity" evidence="2">
    <location>
        <begin position="428"/>
        <end position="446"/>
    </location>
</feature>
<gene>
    <name evidence="5" type="ORF">GBAR_LOCUS9876</name>
</gene>
<feature type="compositionally biased region" description="Polar residues" evidence="2">
    <location>
        <begin position="876"/>
        <end position="886"/>
    </location>
</feature>
<dbReference type="SMART" id="SM00454">
    <property type="entry name" value="SAM"/>
    <property type="match status" value="1"/>
</dbReference>
<feature type="region of interest" description="Disordered" evidence="2">
    <location>
        <begin position="784"/>
        <end position="956"/>
    </location>
</feature>
<feature type="region of interest" description="Disordered" evidence="2">
    <location>
        <begin position="340"/>
        <end position="449"/>
    </location>
</feature>
<dbReference type="InterPro" id="IPR001660">
    <property type="entry name" value="SAM"/>
</dbReference>
<dbReference type="Gene3D" id="1.10.150.50">
    <property type="entry name" value="Transcription Factor, Ets-1"/>
    <property type="match status" value="1"/>
</dbReference>
<evidence type="ECO:0000256" key="2">
    <source>
        <dbReference type="SAM" id="MobiDB-lite"/>
    </source>
</evidence>
<dbReference type="PROSITE" id="PS50195">
    <property type="entry name" value="PX"/>
    <property type="match status" value="1"/>
</dbReference>
<name>A0AA35WCZ7_GEOBA</name>
<organism evidence="5 6">
    <name type="scientific">Geodia barretti</name>
    <name type="common">Barrett's horny sponge</name>
    <dbReference type="NCBI Taxonomy" id="519541"/>
    <lineage>
        <taxon>Eukaryota</taxon>
        <taxon>Metazoa</taxon>
        <taxon>Porifera</taxon>
        <taxon>Demospongiae</taxon>
        <taxon>Heteroscleromorpha</taxon>
        <taxon>Tetractinellida</taxon>
        <taxon>Astrophorina</taxon>
        <taxon>Geodiidae</taxon>
        <taxon>Geodia</taxon>
    </lineage>
</organism>
<dbReference type="InterPro" id="IPR013761">
    <property type="entry name" value="SAM/pointed_sf"/>
</dbReference>
<feature type="domain" description="PX" evidence="4">
    <location>
        <begin position="187"/>
        <end position="312"/>
    </location>
</feature>
<keyword evidence="1" id="KW-0863">Zinc-finger</keyword>
<dbReference type="Pfam" id="PF00536">
    <property type="entry name" value="SAM_1"/>
    <property type="match status" value="1"/>
</dbReference>
<feature type="domain" description="CCHC-type" evidence="3">
    <location>
        <begin position="1019"/>
        <end position="1033"/>
    </location>
</feature>
<feature type="compositionally biased region" description="Basic residues" evidence="2">
    <location>
        <begin position="887"/>
        <end position="896"/>
    </location>
</feature>
<feature type="compositionally biased region" description="Low complexity" evidence="2">
    <location>
        <begin position="510"/>
        <end position="532"/>
    </location>
</feature>
<dbReference type="EMBL" id="CASHTH010001490">
    <property type="protein sequence ID" value="CAI8016014.1"/>
    <property type="molecule type" value="Genomic_DNA"/>
</dbReference>
<dbReference type="Proteomes" id="UP001174909">
    <property type="component" value="Unassembled WGS sequence"/>
</dbReference>
<dbReference type="Pfam" id="PF25479">
    <property type="entry name" value="Vts1"/>
    <property type="match status" value="1"/>
</dbReference>
<feature type="compositionally biased region" description="Low complexity" evidence="2">
    <location>
        <begin position="794"/>
        <end position="808"/>
    </location>
</feature>
<dbReference type="InterPro" id="IPR001683">
    <property type="entry name" value="PX_dom"/>
</dbReference>
<feature type="region of interest" description="Disordered" evidence="2">
    <location>
        <begin position="510"/>
        <end position="542"/>
    </location>
</feature>
<feature type="compositionally biased region" description="Low complexity" evidence="2">
    <location>
        <begin position="834"/>
        <end position="843"/>
    </location>
</feature>
<dbReference type="GO" id="GO:0008270">
    <property type="term" value="F:zinc ion binding"/>
    <property type="evidence" value="ECO:0007669"/>
    <property type="project" value="UniProtKB-KW"/>
</dbReference>
<sequence length="1068" mass="116231">MKVPEVLSAFHTMPTCDRLDLICRLLRICVPYELRFLGTVLLDAAHAQMKSFSALEVVANQVNHYSGFKSGALTHEICEKLCCALAVVHAHNNPVAEAVCGLLDNPQVLQLFDETSDVKVLNDLRLLYVMAVNHPALSFNQRQQLLYRYLQRMDSVYRGKRKLLNLSSSTESGEADGSTTLRREPGRHAFVISCEVHSVYKRADKRYPYMIQVEWSDGTSCCVRRTYGDFFSFHTKLLDHFPEEGGQKNKKERMIPFLPGKYIPRLLTNSREMAEKRLPELHRYAKELLVLPEKICRCEHVSEFLRPRPQDLREEYPPVEKITNLYDLLESGKARLRNYTDPLVGGKGSPQIQRPSPLHRASAETTPTQSRTAHTLPHQSTSSTSQAKEEAAGLERRFTYPSRRSAFTPVTPPQQHETPPTSTHLTNSQPSIANSSSASSTGESVSMETVAEVTNTVDSSAKVVTTSTASFSTPSQVTSSQSSWEQAVTMAPSTSAISVISHHPTISTATYSTPHTSSSATSKPTSTYAPSPSSFPPAPSPTKPLPYFAHPHVVHRPTVVPSPPPPLQFAGKTTPIGELSYSLPLPVGPPIPFFNPIIIGYGSPIHSPSPSPLTPGVLRGKSSSNISRTPTEYESLTRWLKSLRLHKYASIFENMTFDDLLALNKASLKKRGMTEGAANKLVGKIEELKAHNFTGFRDMPYNPRMTRKPSTCSLPAALLTENRVTTPSSSVDGLSPTDSTCSLDKAALIVSQTSGSMTDMFYTLNGAQSPASYDVAVLKAMTAGQGGTGKDGTLKSSVVSPPLSVTSPSSPPILSPPATSDVESDVSKSTLTRSSVGGAVGVSKSWADRLDDAGEDEREARTPEWAVLHRDPGVPHSSTPSHPTTKQAHHTPINKRHSAEPPDGWSHSDPMTSTRASYHPQSSSSRSIPGGQTANWVPRPLLQNSHLPGGRRHRGPHQSVTALGVNGLLPTLPPAIGVPQVLQRPPYLTSPAGCGVISAYPPILSNHSRGSVQPPPPTCFNCGKKGHYGASCPADTIDTNSPDMFHRQLERLSASRQSSSSHNSHWHT</sequence>
<dbReference type="Pfam" id="PF26034">
    <property type="entry name" value="PHAT_SMAUG"/>
    <property type="match status" value="1"/>
</dbReference>
<dbReference type="SMART" id="SM00312">
    <property type="entry name" value="PX"/>
    <property type="match status" value="1"/>
</dbReference>
<dbReference type="SUPFAM" id="SSF57756">
    <property type="entry name" value="Retrovirus zinc finger-like domains"/>
    <property type="match status" value="1"/>
</dbReference>
<comment type="caution">
    <text evidence="5">The sequence shown here is derived from an EMBL/GenBank/DDBJ whole genome shotgun (WGS) entry which is preliminary data.</text>
</comment>
<feature type="compositionally biased region" description="Polar residues" evidence="2">
    <location>
        <begin position="413"/>
        <end position="427"/>
    </location>
</feature>
<feature type="compositionally biased region" description="Basic and acidic residues" evidence="2">
    <location>
        <begin position="387"/>
        <end position="398"/>
    </location>
</feature>